<evidence type="ECO:0000256" key="4">
    <source>
        <dbReference type="ARBA" id="ARBA00022840"/>
    </source>
</evidence>
<comment type="similarity">
    <text evidence="1">Belongs to the ABC transporter superfamily.</text>
</comment>
<proteinExistence type="inferred from homology"/>
<dbReference type="GO" id="GO:0005524">
    <property type="term" value="F:ATP binding"/>
    <property type="evidence" value="ECO:0007669"/>
    <property type="project" value="UniProtKB-KW"/>
</dbReference>
<gene>
    <name evidence="6" type="ORF">D5R93_07935</name>
</gene>
<dbReference type="PROSITE" id="PS50893">
    <property type="entry name" value="ABC_TRANSPORTER_2"/>
    <property type="match status" value="1"/>
</dbReference>
<feature type="domain" description="ABC transporter" evidence="5">
    <location>
        <begin position="2"/>
        <end position="229"/>
    </location>
</feature>
<evidence type="ECO:0000313" key="7">
    <source>
        <dbReference type="Proteomes" id="UP000273001"/>
    </source>
</evidence>
<evidence type="ECO:0000313" key="6">
    <source>
        <dbReference type="EMBL" id="AYD89972.1"/>
    </source>
</evidence>
<organism evidence="6 7">
    <name type="scientific">Actinomyces lilanjuaniae</name>
    <dbReference type="NCBI Taxonomy" id="2321394"/>
    <lineage>
        <taxon>Bacteria</taxon>
        <taxon>Bacillati</taxon>
        <taxon>Actinomycetota</taxon>
        <taxon>Actinomycetes</taxon>
        <taxon>Actinomycetales</taxon>
        <taxon>Actinomycetaceae</taxon>
        <taxon>Actinomyces</taxon>
    </lineage>
</organism>
<dbReference type="InterPro" id="IPR017871">
    <property type="entry name" value="ABC_transporter-like_CS"/>
</dbReference>
<dbReference type="Proteomes" id="UP000273001">
    <property type="component" value="Chromosome"/>
</dbReference>
<dbReference type="Pfam" id="PF00005">
    <property type="entry name" value="ABC_tran"/>
    <property type="match status" value="1"/>
</dbReference>
<dbReference type="SMART" id="SM00382">
    <property type="entry name" value="AAA"/>
    <property type="match status" value="1"/>
</dbReference>
<evidence type="ECO:0000259" key="5">
    <source>
        <dbReference type="PROSITE" id="PS50893"/>
    </source>
</evidence>
<dbReference type="InterPro" id="IPR003593">
    <property type="entry name" value="AAA+_ATPase"/>
</dbReference>
<reference evidence="6 7" key="1">
    <citation type="submission" date="2018-09" db="EMBL/GenBank/DDBJ databases">
        <authorList>
            <person name="Li J."/>
        </authorList>
    </citation>
    <scope>NUCLEOTIDE SEQUENCE [LARGE SCALE GENOMIC DNA]</scope>
    <source>
        <strain evidence="6 7">2129</strain>
    </source>
</reference>
<dbReference type="InterPro" id="IPR027417">
    <property type="entry name" value="P-loop_NTPase"/>
</dbReference>
<dbReference type="PANTHER" id="PTHR43335">
    <property type="entry name" value="ABC TRANSPORTER, ATP-BINDING PROTEIN"/>
    <property type="match status" value="1"/>
</dbReference>
<dbReference type="InterPro" id="IPR025302">
    <property type="entry name" value="DrrA1/2-like_C"/>
</dbReference>
<dbReference type="Gene3D" id="3.40.50.300">
    <property type="entry name" value="P-loop containing nucleotide triphosphate hydrolases"/>
    <property type="match status" value="1"/>
</dbReference>
<evidence type="ECO:0000256" key="1">
    <source>
        <dbReference type="ARBA" id="ARBA00005417"/>
    </source>
</evidence>
<evidence type="ECO:0000256" key="2">
    <source>
        <dbReference type="ARBA" id="ARBA00022448"/>
    </source>
</evidence>
<keyword evidence="3" id="KW-0547">Nucleotide-binding</keyword>
<accession>A0ABM6Z488</accession>
<dbReference type="PROSITE" id="PS00211">
    <property type="entry name" value="ABC_TRANSPORTER_1"/>
    <property type="match status" value="1"/>
</dbReference>
<dbReference type="PANTHER" id="PTHR43335:SF11">
    <property type="entry name" value="ABC TRANSPORTER RELATED"/>
    <property type="match status" value="1"/>
</dbReference>
<evidence type="ECO:0000256" key="3">
    <source>
        <dbReference type="ARBA" id="ARBA00022741"/>
    </source>
</evidence>
<dbReference type="EMBL" id="CP032514">
    <property type="protein sequence ID" value="AYD89972.1"/>
    <property type="molecule type" value="Genomic_DNA"/>
</dbReference>
<protein>
    <submittedName>
        <fullName evidence="6">ATP-binding cassette domain-containing protein</fullName>
    </submittedName>
</protein>
<dbReference type="Pfam" id="PF13732">
    <property type="entry name" value="DrrA1-3_C"/>
    <property type="match status" value="1"/>
</dbReference>
<keyword evidence="4 6" id="KW-0067">ATP-binding</keyword>
<dbReference type="InterPro" id="IPR003439">
    <property type="entry name" value="ABC_transporter-like_ATP-bd"/>
</dbReference>
<sequence length="300" mass="32832">MLEVRHLVRRFGAVTAVEDMSLTVRRGEVVGFVGANGSGKTTTMRMIMGVLAPHGGEVLWDSRPVDAAVRRRLGYLPEERGLYPKQAVADQLVYLGRLAGSSRSQARQTAARLLEELGIEEYARSPLESLSLGNQQRVQVAAASMSRPVALVLDEPFSGLDPQAVDQMAQMLRRDADRGVPVLFSSHQLDLVERLCDRVVVVDQGRVVAEGTPGQLRGEQDPVVLIRLEGDAGWLRDEPGIEIRDIEGRQAVVRLGSWTTTDLLRAALSRGGVHELRPWQPSLAEIFREVVSDASGTKDG</sequence>
<dbReference type="SUPFAM" id="SSF52540">
    <property type="entry name" value="P-loop containing nucleoside triphosphate hydrolases"/>
    <property type="match status" value="1"/>
</dbReference>
<name>A0ABM6Z488_9ACTO</name>
<keyword evidence="2" id="KW-0813">Transport</keyword>
<dbReference type="RefSeq" id="WP_120204656.1">
    <property type="nucleotide sequence ID" value="NZ_CP032514.1"/>
</dbReference>
<keyword evidence="7" id="KW-1185">Reference proteome</keyword>